<name>A0A914VUE8_9BILA</name>
<evidence type="ECO:0000256" key="1">
    <source>
        <dbReference type="ARBA" id="ARBA00004123"/>
    </source>
</evidence>
<dbReference type="PANTHER" id="PTHR31624:SF4">
    <property type="entry name" value="CHROMOSOME 16 OPEN READING FRAME 72"/>
    <property type="match status" value="1"/>
</dbReference>
<dbReference type="InterPro" id="IPR029196">
    <property type="entry name" value="HAPSTR1-like"/>
</dbReference>
<dbReference type="Proteomes" id="UP000887566">
    <property type="component" value="Unplaced"/>
</dbReference>
<dbReference type="GO" id="GO:0005634">
    <property type="term" value="C:nucleus"/>
    <property type="evidence" value="ECO:0007669"/>
    <property type="project" value="UniProtKB-SubCell"/>
</dbReference>
<feature type="compositionally biased region" description="Low complexity" evidence="3">
    <location>
        <begin position="169"/>
        <end position="183"/>
    </location>
</feature>
<feature type="compositionally biased region" description="Low complexity" evidence="3">
    <location>
        <begin position="138"/>
        <end position="150"/>
    </location>
</feature>
<evidence type="ECO:0000313" key="5">
    <source>
        <dbReference type="WBParaSite" id="PSAMB.scaffold2581size22421.g18382.t1"/>
    </source>
</evidence>
<keyword evidence="4" id="KW-1185">Reference proteome</keyword>
<evidence type="ECO:0000313" key="4">
    <source>
        <dbReference type="Proteomes" id="UP000887566"/>
    </source>
</evidence>
<comment type="subcellular location">
    <subcellularLocation>
        <location evidence="1">Nucleus</location>
    </subcellularLocation>
</comment>
<organism evidence="4 5">
    <name type="scientific">Plectus sambesii</name>
    <dbReference type="NCBI Taxonomy" id="2011161"/>
    <lineage>
        <taxon>Eukaryota</taxon>
        <taxon>Metazoa</taxon>
        <taxon>Ecdysozoa</taxon>
        <taxon>Nematoda</taxon>
        <taxon>Chromadorea</taxon>
        <taxon>Plectida</taxon>
        <taxon>Plectina</taxon>
        <taxon>Plectoidea</taxon>
        <taxon>Plectidae</taxon>
        <taxon>Plectus</taxon>
    </lineage>
</organism>
<dbReference type="AlphaFoldDB" id="A0A914VUE8"/>
<keyword evidence="2" id="KW-0539">Nucleus</keyword>
<reference evidence="5" key="1">
    <citation type="submission" date="2022-11" db="UniProtKB">
        <authorList>
            <consortium name="WormBaseParasite"/>
        </authorList>
    </citation>
    <scope>IDENTIFICATION</scope>
</reference>
<protein>
    <submittedName>
        <fullName evidence="5">Uncharacterized protein</fullName>
    </submittedName>
</protein>
<feature type="region of interest" description="Disordered" evidence="3">
    <location>
        <begin position="135"/>
        <end position="155"/>
    </location>
</feature>
<dbReference type="WBParaSite" id="PSAMB.scaffold2581size22421.g18382.t1">
    <property type="protein sequence ID" value="PSAMB.scaffold2581size22421.g18382.t1"/>
    <property type="gene ID" value="PSAMB.scaffold2581size22421.g18382"/>
</dbReference>
<dbReference type="PANTHER" id="PTHR31624">
    <property type="entry name" value="UPF0472 PROTEIN C16ORF72"/>
    <property type="match status" value="1"/>
</dbReference>
<feature type="region of interest" description="Disordered" evidence="3">
    <location>
        <begin position="169"/>
        <end position="226"/>
    </location>
</feature>
<dbReference type="InterPro" id="IPR040308">
    <property type="entry name" value="HAPR1"/>
</dbReference>
<dbReference type="Pfam" id="PF15251">
    <property type="entry name" value="TAPR1-like"/>
    <property type="match status" value="1"/>
</dbReference>
<sequence>MSEQRHRPPVQLELECLRGLEEDAAGGDAEDANWSAENNSGPLWDSFEGCAQSIALLYRNPTWQTFQASAAATTQLYKESVDSQRRAYDRGLAVGRQRLLKELCGAFLTARTPSNSRHHGSGAGASPVSRTFGQMCLQSSPRSSGQPRQPQESDNPSALYMFHEALSLQSGQGGSASARSSPPRRGRQELSTFLLDELRRHRKRSHSSQSSGGNSPTYGHKRFRRL</sequence>
<proteinExistence type="predicted"/>
<accession>A0A914VUE8</accession>
<evidence type="ECO:0000256" key="2">
    <source>
        <dbReference type="ARBA" id="ARBA00023242"/>
    </source>
</evidence>
<evidence type="ECO:0000256" key="3">
    <source>
        <dbReference type="SAM" id="MobiDB-lite"/>
    </source>
</evidence>